<feature type="compositionally biased region" description="Low complexity" evidence="1">
    <location>
        <begin position="213"/>
        <end position="224"/>
    </location>
</feature>
<feature type="region of interest" description="Disordered" evidence="1">
    <location>
        <begin position="213"/>
        <end position="264"/>
    </location>
</feature>
<name>A0A4Y9YL57_9APHY</name>
<evidence type="ECO:0000313" key="2">
    <source>
        <dbReference type="EMBL" id="TFY62211.1"/>
    </source>
</evidence>
<comment type="caution">
    <text evidence="2">The sequence shown here is derived from an EMBL/GenBank/DDBJ whole genome shotgun (WGS) entry which is preliminary data.</text>
</comment>
<feature type="compositionally biased region" description="Basic and acidic residues" evidence="1">
    <location>
        <begin position="1"/>
        <end position="11"/>
    </location>
</feature>
<reference evidence="2 3" key="1">
    <citation type="submission" date="2019-01" db="EMBL/GenBank/DDBJ databases">
        <title>Genome sequencing of the rare red list fungi Fomitopsis rosea.</title>
        <authorList>
            <person name="Buettner E."/>
            <person name="Kellner H."/>
        </authorList>
    </citation>
    <scope>NUCLEOTIDE SEQUENCE [LARGE SCALE GENOMIC DNA]</scope>
    <source>
        <strain evidence="2 3">DSM 105464</strain>
    </source>
</reference>
<feature type="region of interest" description="Disordered" evidence="1">
    <location>
        <begin position="146"/>
        <end position="179"/>
    </location>
</feature>
<dbReference type="Proteomes" id="UP000298390">
    <property type="component" value="Unassembled WGS sequence"/>
</dbReference>
<sequence>MYEGMLHHGLDKPGTLSSMHVTSRGAGGAAKRNEALNPARADRPSLLERLSNTASASPLEEIVRTAADTSGDSPQHDVAVRSPSVVPTQLQASVAATGAEARRSAFDGSSVGMPSARTDEAVPSATSDLPALLLSKLEAEKLNHLESAAATPGDSRRATDRAPSAHELSDCIGPEKEGGVVGAELYNSAERAAEREARLRSQAQLRMRLAAAKKAAASGAGRSSTEVNGGAAHDSGNGGEAQSQEELLRNRLVERRTSSGVDRP</sequence>
<evidence type="ECO:0000256" key="1">
    <source>
        <dbReference type="SAM" id="MobiDB-lite"/>
    </source>
</evidence>
<feature type="region of interest" description="Disordered" evidence="1">
    <location>
        <begin position="103"/>
        <end position="124"/>
    </location>
</feature>
<evidence type="ECO:0000313" key="3">
    <source>
        <dbReference type="Proteomes" id="UP000298390"/>
    </source>
</evidence>
<feature type="compositionally biased region" description="Basic and acidic residues" evidence="1">
    <location>
        <begin position="154"/>
        <end position="178"/>
    </location>
</feature>
<feature type="compositionally biased region" description="Basic and acidic residues" evidence="1">
    <location>
        <begin position="246"/>
        <end position="264"/>
    </location>
</feature>
<protein>
    <submittedName>
        <fullName evidence="2">Uncharacterized protein</fullName>
    </submittedName>
</protein>
<gene>
    <name evidence="2" type="ORF">EVJ58_g4013</name>
</gene>
<dbReference type="AlphaFoldDB" id="A0A4Y9YL57"/>
<organism evidence="2 3">
    <name type="scientific">Rhodofomes roseus</name>
    <dbReference type="NCBI Taxonomy" id="34475"/>
    <lineage>
        <taxon>Eukaryota</taxon>
        <taxon>Fungi</taxon>
        <taxon>Dikarya</taxon>
        <taxon>Basidiomycota</taxon>
        <taxon>Agaricomycotina</taxon>
        <taxon>Agaricomycetes</taxon>
        <taxon>Polyporales</taxon>
        <taxon>Rhodofomes</taxon>
    </lineage>
</organism>
<proteinExistence type="predicted"/>
<feature type="region of interest" description="Disordered" evidence="1">
    <location>
        <begin position="1"/>
        <end position="46"/>
    </location>
</feature>
<accession>A0A4Y9YL57</accession>
<dbReference type="EMBL" id="SEKV01000176">
    <property type="protein sequence ID" value="TFY62211.1"/>
    <property type="molecule type" value="Genomic_DNA"/>
</dbReference>